<sequence length="94" mass="10489">MCFRTVKEAHGQPWDKNDSRTLDGSYTDHHGSSRILPSSRIAVLASRSPKGIAGLSIIDTAATRFTWRIVPDIIRVDPASILYWGLTHETRPTD</sequence>
<evidence type="ECO:0000313" key="2">
    <source>
        <dbReference type="EMBL" id="KAH3695628.1"/>
    </source>
</evidence>
<organism evidence="2 3">
    <name type="scientific">Dreissena polymorpha</name>
    <name type="common">Zebra mussel</name>
    <name type="synonym">Mytilus polymorpha</name>
    <dbReference type="NCBI Taxonomy" id="45954"/>
    <lineage>
        <taxon>Eukaryota</taxon>
        <taxon>Metazoa</taxon>
        <taxon>Spiralia</taxon>
        <taxon>Lophotrochozoa</taxon>
        <taxon>Mollusca</taxon>
        <taxon>Bivalvia</taxon>
        <taxon>Autobranchia</taxon>
        <taxon>Heteroconchia</taxon>
        <taxon>Euheterodonta</taxon>
        <taxon>Imparidentia</taxon>
        <taxon>Neoheterodontei</taxon>
        <taxon>Myida</taxon>
        <taxon>Dreissenoidea</taxon>
        <taxon>Dreissenidae</taxon>
        <taxon>Dreissena</taxon>
    </lineage>
</organism>
<dbReference type="Proteomes" id="UP000828390">
    <property type="component" value="Unassembled WGS sequence"/>
</dbReference>
<gene>
    <name evidence="2" type="ORF">DPMN_083086</name>
</gene>
<reference evidence="2" key="2">
    <citation type="submission" date="2020-11" db="EMBL/GenBank/DDBJ databases">
        <authorList>
            <person name="McCartney M.A."/>
            <person name="Auch B."/>
            <person name="Kono T."/>
            <person name="Mallez S."/>
            <person name="Becker A."/>
            <person name="Gohl D.M."/>
            <person name="Silverstein K.A.T."/>
            <person name="Koren S."/>
            <person name="Bechman K.B."/>
            <person name="Herman A."/>
            <person name="Abrahante J.E."/>
            <person name="Garbe J."/>
        </authorList>
    </citation>
    <scope>NUCLEOTIDE SEQUENCE</scope>
    <source>
        <strain evidence="2">Duluth1</strain>
        <tissue evidence="2">Whole animal</tissue>
    </source>
</reference>
<dbReference type="EMBL" id="JAIWYP010000016">
    <property type="protein sequence ID" value="KAH3695628.1"/>
    <property type="molecule type" value="Genomic_DNA"/>
</dbReference>
<evidence type="ECO:0000256" key="1">
    <source>
        <dbReference type="SAM" id="MobiDB-lite"/>
    </source>
</evidence>
<feature type="region of interest" description="Disordered" evidence="1">
    <location>
        <begin position="1"/>
        <end position="31"/>
    </location>
</feature>
<accession>A0A9D3Y859</accession>
<evidence type="ECO:0000313" key="3">
    <source>
        <dbReference type="Proteomes" id="UP000828390"/>
    </source>
</evidence>
<protein>
    <submittedName>
        <fullName evidence="2">Uncharacterized protein</fullName>
    </submittedName>
</protein>
<proteinExistence type="predicted"/>
<name>A0A9D3Y859_DREPO</name>
<reference evidence="2" key="1">
    <citation type="journal article" date="2019" name="bioRxiv">
        <title>The Genome of the Zebra Mussel, Dreissena polymorpha: A Resource for Invasive Species Research.</title>
        <authorList>
            <person name="McCartney M.A."/>
            <person name="Auch B."/>
            <person name="Kono T."/>
            <person name="Mallez S."/>
            <person name="Zhang Y."/>
            <person name="Obille A."/>
            <person name="Becker A."/>
            <person name="Abrahante J.E."/>
            <person name="Garbe J."/>
            <person name="Badalamenti J.P."/>
            <person name="Herman A."/>
            <person name="Mangelson H."/>
            <person name="Liachko I."/>
            <person name="Sullivan S."/>
            <person name="Sone E.D."/>
            <person name="Koren S."/>
            <person name="Silverstein K.A.T."/>
            <person name="Beckman K.B."/>
            <person name="Gohl D.M."/>
        </authorList>
    </citation>
    <scope>NUCLEOTIDE SEQUENCE</scope>
    <source>
        <strain evidence="2">Duluth1</strain>
        <tissue evidence="2">Whole animal</tissue>
    </source>
</reference>
<keyword evidence="3" id="KW-1185">Reference proteome</keyword>
<dbReference type="AlphaFoldDB" id="A0A9D3Y859"/>
<comment type="caution">
    <text evidence="2">The sequence shown here is derived from an EMBL/GenBank/DDBJ whole genome shotgun (WGS) entry which is preliminary data.</text>
</comment>